<dbReference type="EMBL" id="NKXO01000002">
    <property type="protein sequence ID" value="PKQ70847.1"/>
    <property type="molecule type" value="Genomic_DNA"/>
</dbReference>
<keyword evidence="1" id="KW-0812">Transmembrane</keyword>
<dbReference type="OrthoDB" id="978156at2"/>
<dbReference type="InterPro" id="IPR003675">
    <property type="entry name" value="Rce1/LyrA-like_dom"/>
</dbReference>
<keyword evidence="3" id="KW-0378">Hydrolase</keyword>
<keyword evidence="3" id="KW-0645">Protease</keyword>
<accession>A0A2N3IKK3</accession>
<protein>
    <submittedName>
        <fullName evidence="3">CAAX protease self-immunity</fullName>
    </submittedName>
</protein>
<evidence type="ECO:0000259" key="2">
    <source>
        <dbReference type="Pfam" id="PF02517"/>
    </source>
</evidence>
<comment type="caution">
    <text evidence="3">The sequence shown here is derived from an EMBL/GenBank/DDBJ whole genome shotgun (WGS) entry which is preliminary data.</text>
</comment>
<keyword evidence="4" id="KW-1185">Reference proteome</keyword>
<dbReference type="Pfam" id="PF02517">
    <property type="entry name" value="Rce1-like"/>
    <property type="match status" value="1"/>
</dbReference>
<dbReference type="RefSeq" id="WP_101357455.1">
    <property type="nucleotide sequence ID" value="NZ_NKXO01000002.1"/>
</dbReference>
<reference evidence="3 4" key="1">
    <citation type="submission" date="2017-06" db="EMBL/GenBank/DDBJ databases">
        <title>Raineya orbicola gen. nov., sp. nov. a slightly thermophilic bacterium of the phylum Bacteroidetes and the description of Raineyaceae fam. nov.</title>
        <authorList>
            <person name="Albuquerque L."/>
            <person name="Polonia A.R.M."/>
            <person name="Barroso C."/>
            <person name="Froufe H.J.C."/>
            <person name="Lage O."/>
            <person name="Lobo-Da-Cunha A."/>
            <person name="Egas C."/>
            <person name="Da Costa M.S."/>
        </authorList>
    </citation>
    <scope>NUCLEOTIDE SEQUENCE [LARGE SCALE GENOMIC DNA]</scope>
    <source>
        <strain evidence="3 4">SPSPC-11</strain>
    </source>
</reference>
<dbReference type="Proteomes" id="UP000233387">
    <property type="component" value="Unassembled WGS sequence"/>
</dbReference>
<organism evidence="3 4">
    <name type="scientific">Raineya orbicola</name>
    <dbReference type="NCBI Taxonomy" id="2016530"/>
    <lineage>
        <taxon>Bacteria</taxon>
        <taxon>Pseudomonadati</taxon>
        <taxon>Bacteroidota</taxon>
        <taxon>Cytophagia</taxon>
        <taxon>Cytophagales</taxon>
        <taxon>Raineyaceae</taxon>
        <taxon>Raineya</taxon>
    </lineage>
</organism>
<feature type="domain" description="CAAX prenyl protease 2/Lysostaphin resistance protein A-like" evidence="2">
    <location>
        <begin position="148"/>
        <end position="220"/>
    </location>
</feature>
<keyword evidence="1" id="KW-0472">Membrane</keyword>
<name>A0A2N3IKK3_9BACT</name>
<feature type="transmembrane region" description="Helical" evidence="1">
    <location>
        <begin position="12"/>
        <end position="29"/>
    </location>
</feature>
<keyword evidence="1" id="KW-1133">Transmembrane helix</keyword>
<feature type="transmembrane region" description="Helical" evidence="1">
    <location>
        <begin position="211"/>
        <end position="231"/>
    </location>
</feature>
<proteinExistence type="predicted"/>
<dbReference type="GO" id="GO:0080120">
    <property type="term" value="P:CAAX-box protein maturation"/>
    <property type="evidence" value="ECO:0007669"/>
    <property type="project" value="UniProtKB-ARBA"/>
</dbReference>
<gene>
    <name evidence="3" type="ORF">Rain11_0193</name>
</gene>
<feature type="transmembrane region" description="Helical" evidence="1">
    <location>
        <begin position="94"/>
        <end position="110"/>
    </location>
</feature>
<evidence type="ECO:0000313" key="3">
    <source>
        <dbReference type="EMBL" id="PKQ70847.1"/>
    </source>
</evidence>
<evidence type="ECO:0000313" key="4">
    <source>
        <dbReference type="Proteomes" id="UP000233387"/>
    </source>
</evidence>
<evidence type="ECO:0000256" key="1">
    <source>
        <dbReference type="SAM" id="Phobius"/>
    </source>
</evidence>
<feature type="transmembrane region" description="Helical" evidence="1">
    <location>
        <begin position="50"/>
        <end position="74"/>
    </location>
</feature>
<sequence length="240" mass="27381">MNFTISQNEKIAVWALACVTFGFIAYWFIAQSPFLEKIFEKKYKPREKAIYWVVFQRLVGAIFLGILPMIAMSFGAKFFPNQYGDVLPTSNSTGWWIAGLSALILLINYLNAKKPDNLAMYPQIRTKEWTTATFIWEYSTWIAYLYAYELLFRGILLFAIFQATQMAWLATSVNVAIYAIAHIPKGQKEAIGAIPLGVILSYLTLAEGNIWIAVVVHIILAISNSFFSFLAQPEYKWVKK</sequence>
<dbReference type="AlphaFoldDB" id="A0A2N3IKK3"/>
<dbReference type="GO" id="GO:0006508">
    <property type="term" value="P:proteolysis"/>
    <property type="evidence" value="ECO:0007669"/>
    <property type="project" value="UniProtKB-KW"/>
</dbReference>
<dbReference type="GO" id="GO:0004175">
    <property type="term" value="F:endopeptidase activity"/>
    <property type="evidence" value="ECO:0007669"/>
    <property type="project" value="UniProtKB-ARBA"/>
</dbReference>